<accession>A0A0C9T8N6</accession>
<organism evidence="1 2">
    <name type="scientific">Paxillus involutus ATCC 200175</name>
    <dbReference type="NCBI Taxonomy" id="664439"/>
    <lineage>
        <taxon>Eukaryota</taxon>
        <taxon>Fungi</taxon>
        <taxon>Dikarya</taxon>
        <taxon>Basidiomycota</taxon>
        <taxon>Agaricomycotina</taxon>
        <taxon>Agaricomycetes</taxon>
        <taxon>Agaricomycetidae</taxon>
        <taxon>Boletales</taxon>
        <taxon>Paxilineae</taxon>
        <taxon>Paxillaceae</taxon>
        <taxon>Paxillus</taxon>
    </lineage>
</organism>
<protein>
    <submittedName>
        <fullName evidence="1">Uncharacterized protein</fullName>
    </submittedName>
</protein>
<reference evidence="1 2" key="1">
    <citation type="submission" date="2014-06" db="EMBL/GenBank/DDBJ databases">
        <authorList>
            <consortium name="DOE Joint Genome Institute"/>
            <person name="Kuo A."/>
            <person name="Kohler A."/>
            <person name="Nagy L.G."/>
            <person name="Floudas D."/>
            <person name="Copeland A."/>
            <person name="Barry K.W."/>
            <person name="Cichocki N."/>
            <person name="Veneault-Fourrey C."/>
            <person name="LaButti K."/>
            <person name="Lindquist E.A."/>
            <person name="Lipzen A."/>
            <person name="Lundell T."/>
            <person name="Morin E."/>
            <person name="Murat C."/>
            <person name="Sun H."/>
            <person name="Tunlid A."/>
            <person name="Henrissat B."/>
            <person name="Grigoriev I.V."/>
            <person name="Hibbett D.S."/>
            <person name="Martin F."/>
            <person name="Nordberg H.P."/>
            <person name="Cantor M.N."/>
            <person name="Hua S.X."/>
        </authorList>
    </citation>
    <scope>NUCLEOTIDE SEQUENCE [LARGE SCALE GENOMIC DNA]</scope>
    <source>
        <strain evidence="1 2">ATCC 200175</strain>
    </source>
</reference>
<evidence type="ECO:0000313" key="2">
    <source>
        <dbReference type="Proteomes" id="UP000053647"/>
    </source>
</evidence>
<sequence>KALKEWQIGEAVVKQQIAGTIPDTLFLQVKSLATANSIFTYLAKLFEQRSRIVSVEILRKMQALRCNEKGNVREHFDKLRTLREQLASMG</sequence>
<dbReference type="EMBL" id="KN821674">
    <property type="protein sequence ID" value="KIJ04607.1"/>
    <property type="molecule type" value="Genomic_DNA"/>
</dbReference>
<proteinExistence type="predicted"/>
<evidence type="ECO:0000313" key="1">
    <source>
        <dbReference type="EMBL" id="KIJ04607.1"/>
    </source>
</evidence>
<dbReference type="Pfam" id="PF14223">
    <property type="entry name" value="Retrotran_gag_2"/>
    <property type="match status" value="1"/>
</dbReference>
<feature type="non-terminal residue" evidence="1">
    <location>
        <position position="1"/>
    </location>
</feature>
<feature type="non-terminal residue" evidence="1">
    <location>
        <position position="90"/>
    </location>
</feature>
<name>A0A0C9T8N6_PAXIN</name>
<dbReference type="OrthoDB" id="3269759at2759"/>
<keyword evidence="2" id="KW-1185">Reference proteome</keyword>
<reference evidence="2" key="2">
    <citation type="submission" date="2015-01" db="EMBL/GenBank/DDBJ databases">
        <title>Evolutionary Origins and Diversification of the Mycorrhizal Mutualists.</title>
        <authorList>
            <consortium name="DOE Joint Genome Institute"/>
            <consortium name="Mycorrhizal Genomics Consortium"/>
            <person name="Kohler A."/>
            <person name="Kuo A."/>
            <person name="Nagy L.G."/>
            <person name="Floudas D."/>
            <person name="Copeland A."/>
            <person name="Barry K.W."/>
            <person name="Cichocki N."/>
            <person name="Veneault-Fourrey C."/>
            <person name="LaButti K."/>
            <person name="Lindquist E.A."/>
            <person name="Lipzen A."/>
            <person name="Lundell T."/>
            <person name="Morin E."/>
            <person name="Murat C."/>
            <person name="Riley R."/>
            <person name="Ohm R."/>
            <person name="Sun H."/>
            <person name="Tunlid A."/>
            <person name="Henrissat B."/>
            <person name="Grigoriev I.V."/>
            <person name="Hibbett D.S."/>
            <person name="Martin F."/>
        </authorList>
    </citation>
    <scope>NUCLEOTIDE SEQUENCE [LARGE SCALE GENOMIC DNA]</scope>
    <source>
        <strain evidence="2">ATCC 200175</strain>
    </source>
</reference>
<dbReference type="HOGENOM" id="CLU_2446706_0_0_1"/>
<gene>
    <name evidence="1" type="ORF">PAXINDRAFT_40262</name>
</gene>
<dbReference type="AlphaFoldDB" id="A0A0C9T8N6"/>
<dbReference type="Proteomes" id="UP000053647">
    <property type="component" value="Unassembled WGS sequence"/>
</dbReference>